<keyword evidence="1 2" id="KW-0597">Phosphoprotein</keyword>
<dbReference type="InterPro" id="IPR050595">
    <property type="entry name" value="Bact_response_regulator"/>
</dbReference>
<protein>
    <submittedName>
        <fullName evidence="4">Two-component system response regulator</fullName>
    </submittedName>
</protein>
<dbReference type="SUPFAM" id="SSF52172">
    <property type="entry name" value="CheY-like"/>
    <property type="match status" value="1"/>
</dbReference>
<dbReference type="PROSITE" id="PS50110">
    <property type="entry name" value="RESPONSE_REGULATORY"/>
    <property type="match status" value="1"/>
</dbReference>
<evidence type="ECO:0000256" key="1">
    <source>
        <dbReference type="ARBA" id="ARBA00022553"/>
    </source>
</evidence>
<dbReference type="EMBL" id="LNQR01000060">
    <property type="protein sequence ID" value="KWT85551.1"/>
    <property type="molecule type" value="Genomic_DNA"/>
</dbReference>
<feature type="domain" description="Response regulatory" evidence="3">
    <location>
        <begin position="4"/>
        <end position="176"/>
    </location>
</feature>
<proteinExistence type="predicted"/>
<evidence type="ECO:0000256" key="2">
    <source>
        <dbReference type="PROSITE-ProRule" id="PRU00169"/>
    </source>
</evidence>
<feature type="modified residue" description="4-aspartylphosphate" evidence="2">
    <location>
        <position position="53"/>
    </location>
</feature>
<dbReference type="Gene3D" id="3.40.50.2300">
    <property type="match status" value="1"/>
</dbReference>
<accession>A0ABR5SF43</accession>
<dbReference type="InterPro" id="IPR001789">
    <property type="entry name" value="Sig_transdc_resp-reg_receiver"/>
</dbReference>
<keyword evidence="5" id="KW-1185">Reference proteome</keyword>
<reference evidence="4 5" key="1">
    <citation type="submission" date="2015-11" db="EMBL/GenBank/DDBJ databases">
        <authorList>
            <person name="Lin W."/>
        </authorList>
    </citation>
    <scope>NUCLEOTIDE SEQUENCE [LARGE SCALE GENOMIC DNA]</scope>
    <source>
        <strain evidence="4 5">HCH-1</strain>
    </source>
</reference>
<dbReference type="RefSeq" id="WP_085052304.1">
    <property type="nucleotide sequence ID" value="NZ_LNQR01000060.1"/>
</dbReference>
<name>A0ABR5SF43_9BACT</name>
<gene>
    <name evidence="4" type="ORF">ASN18_1685</name>
</gene>
<evidence type="ECO:0000313" key="5">
    <source>
        <dbReference type="Proteomes" id="UP000060487"/>
    </source>
</evidence>
<dbReference type="Pfam" id="PF00072">
    <property type="entry name" value="Response_reg"/>
    <property type="match status" value="1"/>
</dbReference>
<dbReference type="Proteomes" id="UP000060487">
    <property type="component" value="Unassembled WGS sequence"/>
</dbReference>
<dbReference type="PANTHER" id="PTHR44591">
    <property type="entry name" value="STRESS RESPONSE REGULATOR PROTEIN 1"/>
    <property type="match status" value="1"/>
</dbReference>
<evidence type="ECO:0000313" key="4">
    <source>
        <dbReference type="EMBL" id="KWT85551.1"/>
    </source>
</evidence>
<organism evidence="4 5">
    <name type="scientific">Candidatus Magnetominusculus xianensis</name>
    <dbReference type="NCBI Taxonomy" id="1748249"/>
    <lineage>
        <taxon>Bacteria</taxon>
        <taxon>Pseudomonadati</taxon>
        <taxon>Nitrospirota</taxon>
        <taxon>Nitrospiria</taxon>
        <taxon>Nitrospirales</taxon>
        <taxon>Nitrospiraceae</taxon>
        <taxon>Candidatus Magnetominusculus</taxon>
    </lineage>
</organism>
<dbReference type="SMART" id="SM00448">
    <property type="entry name" value="REC"/>
    <property type="match status" value="1"/>
</dbReference>
<dbReference type="PANTHER" id="PTHR44591:SF3">
    <property type="entry name" value="RESPONSE REGULATORY DOMAIN-CONTAINING PROTEIN"/>
    <property type="match status" value="1"/>
</dbReference>
<comment type="caution">
    <text evidence="4">The sequence shown here is derived from an EMBL/GenBank/DDBJ whole genome shotgun (WGS) entry which is preliminary data.</text>
</comment>
<evidence type="ECO:0000259" key="3">
    <source>
        <dbReference type="PROSITE" id="PS50110"/>
    </source>
</evidence>
<sequence>MTKRILVVDDDEAARQFLKITMEQKGYVVLTAENGEEGVNKAKEENPDIIVLDIMMPKKNGISALQDLRGNKSTRNIPVIILSSALSFIEQARKEIDNKEIIAEMERLLDNVDSRIDKLFLRFASYRKILLFEREQMLKQFKDKEANIKPYLSLPDLFLDKPVNPDELAEAINGLLHETKT</sequence>
<dbReference type="InterPro" id="IPR011006">
    <property type="entry name" value="CheY-like_superfamily"/>
</dbReference>